<dbReference type="InterPro" id="IPR019587">
    <property type="entry name" value="Polyketide_cyclase/dehydratase"/>
</dbReference>
<evidence type="ECO:0000313" key="2">
    <source>
        <dbReference type="Proteomes" id="UP000193200"/>
    </source>
</evidence>
<dbReference type="PANTHER" id="PTHR39332">
    <property type="entry name" value="BLL4707 PROTEIN"/>
    <property type="match status" value="1"/>
</dbReference>
<dbReference type="EMBL" id="FWFR01000001">
    <property type="protein sequence ID" value="SLN49695.1"/>
    <property type="molecule type" value="Genomic_DNA"/>
</dbReference>
<dbReference type="PANTHER" id="PTHR39332:SF7">
    <property type="entry name" value="SRPBCC FAMILY PROTEIN"/>
    <property type="match status" value="1"/>
</dbReference>
<dbReference type="Gene3D" id="3.30.530.20">
    <property type="match status" value="1"/>
</dbReference>
<name>A0A1Y5SYC4_9PROT</name>
<dbReference type="Pfam" id="PF10604">
    <property type="entry name" value="Polyketide_cyc2"/>
    <property type="match status" value="1"/>
</dbReference>
<reference evidence="1 2" key="1">
    <citation type="submission" date="2017-03" db="EMBL/GenBank/DDBJ databases">
        <authorList>
            <person name="Afonso C.L."/>
            <person name="Miller P.J."/>
            <person name="Scott M.A."/>
            <person name="Spackman E."/>
            <person name="Goraichik I."/>
            <person name="Dimitrov K.M."/>
            <person name="Suarez D.L."/>
            <person name="Swayne D.E."/>
        </authorList>
    </citation>
    <scope>NUCLEOTIDE SEQUENCE [LARGE SCALE GENOMIC DNA]</scope>
    <source>
        <strain evidence="1 2">CECT 7691</strain>
    </source>
</reference>
<dbReference type="InParanoid" id="A0A1Y5SYC4"/>
<sequence length="144" mass="15321">MATAKVSVTAVMPADVDTVWGLIGGFNDLPRWNPRVSESRMDGEGVGAIRVLTLANGGSISERLEAEDNAGRAYRYSIVEAPLPVQNYVGRLGAEPAGPNSTTVTWSAEFDPADGVPEEKAIEIIDSMFRGGLAVMEKAIRKDG</sequence>
<dbReference type="Proteomes" id="UP000193200">
    <property type="component" value="Unassembled WGS sequence"/>
</dbReference>
<gene>
    <name evidence="1" type="ORF">OCH7691_02175</name>
</gene>
<dbReference type="OrthoDB" id="1364128at2"/>
<keyword evidence="2" id="KW-1185">Reference proteome</keyword>
<evidence type="ECO:0000313" key="1">
    <source>
        <dbReference type="EMBL" id="SLN49695.1"/>
    </source>
</evidence>
<accession>A0A1Y5SYC4</accession>
<dbReference type="InterPro" id="IPR023393">
    <property type="entry name" value="START-like_dom_sf"/>
</dbReference>
<proteinExistence type="predicted"/>
<dbReference type="AlphaFoldDB" id="A0A1Y5SYC4"/>
<dbReference type="CDD" id="cd07821">
    <property type="entry name" value="PYR_PYL_RCAR_like"/>
    <property type="match status" value="1"/>
</dbReference>
<dbReference type="RefSeq" id="WP_085883364.1">
    <property type="nucleotide sequence ID" value="NZ_FWFR01000001.1"/>
</dbReference>
<organism evidence="1 2">
    <name type="scientific">Oceanibacterium hippocampi</name>
    <dbReference type="NCBI Taxonomy" id="745714"/>
    <lineage>
        <taxon>Bacteria</taxon>
        <taxon>Pseudomonadati</taxon>
        <taxon>Pseudomonadota</taxon>
        <taxon>Alphaproteobacteria</taxon>
        <taxon>Sneathiellales</taxon>
        <taxon>Sneathiellaceae</taxon>
        <taxon>Oceanibacterium</taxon>
    </lineage>
</organism>
<dbReference type="SUPFAM" id="SSF55961">
    <property type="entry name" value="Bet v1-like"/>
    <property type="match status" value="1"/>
</dbReference>
<protein>
    <submittedName>
        <fullName evidence="1">Polyketide cyclase / dehydrase and lipid transport</fullName>
    </submittedName>
</protein>